<dbReference type="Gene3D" id="3.10.580.10">
    <property type="entry name" value="CBS-domain"/>
    <property type="match status" value="2"/>
</dbReference>
<dbReference type="PANTHER" id="PTHR48108">
    <property type="entry name" value="CBS DOMAIN-CONTAINING PROTEIN CBSX2, CHLOROPLASTIC"/>
    <property type="match status" value="1"/>
</dbReference>
<keyword evidence="4" id="KW-0812">Transmembrane</keyword>
<dbReference type="EMBL" id="CABFWN010000001">
    <property type="protein sequence ID" value="VUG16910.1"/>
    <property type="molecule type" value="Genomic_DNA"/>
</dbReference>
<dbReference type="InterPro" id="IPR051462">
    <property type="entry name" value="CBS_domain-containing"/>
</dbReference>
<evidence type="ECO:0000256" key="4">
    <source>
        <dbReference type="SAM" id="Phobius"/>
    </source>
</evidence>
<dbReference type="PROSITE" id="PS51371">
    <property type="entry name" value="CBS"/>
    <property type="match status" value="3"/>
</dbReference>
<sequence length="669" mass="74749">MNHHLKYQWRSRSGKEMGEPTSQFQNSALAKIADTPIKCTPNYSILDVAKLMNAKRAHCIIVIDSATSKMVGLVTAKDMAFRVAAPDLDTMCSVTSIMTTDPYFMPLSTSANEALRLMVTKKIRHLPLIDSTTGVVVKLLNITKCFYHAMIRLEKMADGARRLQCTFENLNEYDLGSDYGMVQPLPSMQVDPLAPTNEELFDRNIRQRKMRIANDIKRLISIMKQPELASLVTDKYFHLARCATLPPSASILEAAQMLKAKNLTAALICNAPSLKESNKSTDTIMKSDVIGIITTKDILFRVLANNYDLKSMKVARIMTPRPNFAQETMGIQSALRLMYEGKFLNLPIVNGEGEITGLANVLNLTNALLKALDLSTVESTSFPSKELSDASHFDIENSSTSNEESIGPAWNKFWGSLEEPLKSINSSEKPSRRSSYTKSRSNLSSEWRSTTNFRTNSNTSTTPLPSLTSIQDKRIPKSMSYGSLLSSTLPQPVLMDFPGSVDQSKVAIGNQKAYSTSNFHSREIKFKLRVKESLNLDLDGKIYRVKIVVDKKSSDQDLLSVIKHKIYMKLDLQRLPNSIFDLSYIDNDGDLIALDKNDDLEAALESQPKKLLFILEIKEKIPDDDDRLCDKEDHAFATDLTVGSTIIIASSLIFAGILLSRLWTSQNRQ</sequence>
<feature type="region of interest" description="Disordered" evidence="3">
    <location>
        <begin position="447"/>
        <end position="471"/>
    </location>
</feature>
<dbReference type="Gene3D" id="3.10.20.90">
    <property type="entry name" value="Phosphatidylinositol 3-kinase Catalytic Subunit, Chain A, domain 1"/>
    <property type="match status" value="1"/>
</dbReference>
<evidence type="ECO:0000313" key="8">
    <source>
        <dbReference type="Proteomes" id="UP000478008"/>
    </source>
</evidence>
<organism evidence="7 8">
    <name type="scientific">Dekkera bruxellensis</name>
    <name type="common">Brettanomyces custersii</name>
    <dbReference type="NCBI Taxonomy" id="5007"/>
    <lineage>
        <taxon>Eukaryota</taxon>
        <taxon>Fungi</taxon>
        <taxon>Dikarya</taxon>
        <taxon>Ascomycota</taxon>
        <taxon>Saccharomycotina</taxon>
        <taxon>Pichiomycetes</taxon>
        <taxon>Pichiales</taxon>
        <taxon>Pichiaceae</taxon>
        <taxon>Brettanomyces</taxon>
    </lineage>
</organism>
<dbReference type="PANTHER" id="PTHR48108:SF26">
    <property type="entry name" value="CBS DOMAIN-CONTAINING PROTEIN DDB_G0289609"/>
    <property type="match status" value="1"/>
</dbReference>
<evidence type="ECO:0000256" key="1">
    <source>
        <dbReference type="ARBA" id="ARBA00022737"/>
    </source>
</evidence>
<dbReference type="SUPFAM" id="SSF54277">
    <property type="entry name" value="CAD &amp; PB1 domains"/>
    <property type="match status" value="1"/>
</dbReference>
<keyword evidence="4" id="KW-0472">Membrane</keyword>
<proteinExistence type="predicted"/>
<evidence type="ECO:0000313" key="7">
    <source>
        <dbReference type="EMBL" id="VUG16910.1"/>
    </source>
</evidence>
<evidence type="ECO:0000259" key="5">
    <source>
        <dbReference type="PROSITE" id="PS51371"/>
    </source>
</evidence>
<protein>
    <submittedName>
        <fullName evidence="7">DEBR0S1_28744g1_1</fullName>
    </submittedName>
</protein>
<dbReference type="InterPro" id="IPR046342">
    <property type="entry name" value="CBS_dom_sf"/>
</dbReference>
<evidence type="ECO:0000256" key="2">
    <source>
        <dbReference type="PROSITE-ProRule" id="PRU00703"/>
    </source>
</evidence>
<feature type="transmembrane region" description="Helical" evidence="4">
    <location>
        <begin position="640"/>
        <end position="663"/>
    </location>
</feature>
<feature type="domain" description="PB1" evidence="6">
    <location>
        <begin position="527"/>
        <end position="619"/>
    </location>
</feature>
<dbReference type="SUPFAM" id="SSF54631">
    <property type="entry name" value="CBS-domain pair"/>
    <property type="match status" value="2"/>
</dbReference>
<dbReference type="InterPro" id="IPR000644">
    <property type="entry name" value="CBS_dom"/>
</dbReference>
<keyword evidence="2" id="KW-0129">CBS domain</keyword>
<feature type="compositionally biased region" description="Low complexity" evidence="3">
    <location>
        <begin position="448"/>
        <end position="469"/>
    </location>
</feature>
<reference evidence="7 8" key="1">
    <citation type="submission" date="2019-07" db="EMBL/GenBank/DDBJ databases">
        <authorList>
            <person name="Friedrich A."/>
            <person name="Schacherer J."/>
        </authorList>
    </citation>
    <scope>NUCLEOTIDE SEQUENCE [LARGE SCALE GENOMIC DNA]</scope>
</reference>
<keyword evidence="1" id="KW-0677">Repeat</keyword>
<dbReference type="PROSITE" id="PS51745">
    <property type="entry name" value="PB1"/>
    <property type="match status" value="1"/>
</dbReference>
<keyword evidence="4" id="KW-1133">Transmembrane helix</keyword>
<dbReference type="Pfam" id="PF00571">
    <property type="entry name" value="CBS"/>
    <property type="match status" value="3"/>
</dbReference>
<gene>
    <name evidence="7" type="ORF">DEBR0S1_28744G</name>
</gene>
<feature type="region of interest" description="Disordered" evidence="3">
    <location>
        <begin position="1"/>
        <end position="21"/>
    </location>
</feature>
<name>A0A7D9CXD5_DEKBR</name>
<dbReference type="Proteomes" id="UP000478008">
    <property type="component" value="Unassembled WGS sequence"/>
</dbReference>
<dbReference type="InterPro" id="IPR053793">
    <property type="entry name" value="PB1-like"/>
</dbReference>
<evidence type="ECO:0000256" key="3">
    <source>
        <dbReference type="SAM" id="MobiDB-lite"/>
    </source>
</evidence>
<keyword evidence="8" id="KW-1185">Reference proteome</keyword>
<dbReference type="Pfam" id="PF00564">
    <property type="entry name" value="PB1"/>
    <property type="match status" value="1"/>
</dbReference>
<dbReference type="InterPro" id="IPR000270">
    <property type="entry name" value="PB1_dom"/>
</dbReference>
<feature type="domain" description="CBS" evidence="5">
    <location>
        <begin position="318"/>
        <end position="374"/>
    </location>
</feature>
<dbReference type="AlphaFoldDB" id="A0A7D9CXD5"/>
<feature type="domain" description="CBS" evidence="5">
    <location>
        <begin position="32"/>
        <end position="90"/>
    </location>
</feature>
<evidence type="ECO:0000259" key="6">
    <source>
        <dbReference type="PROSITE" id="PS51745"/>
    </source>
</evidence>
<dbReference type="SMART" id="SM00116">
    <property type="entry name" value="CBS"/>
    <property type="match status" value="4"/>
</dbReference>
<dbReference type="CDD" id="cd05992">
    <property type="entry name" value="PB1"/>
    <property type="match status" value="1"/>
</dbReference>
<accession>A0A7D9CXD5</accession>
<feature type="domain" description="CBS" evidence="5">
    <location>
        <begin position="98"/>
        <end position="156"/>
    </location>
</feature>